<dbReference type="EMBL" id="CAJFCW020000002">
    <property type="protein sequence ID" value="CAG9089385.1"/>
    <property type="molecule type" value="Genomic_DNA"/>
</dbReference>
<dbReference type="Proteomes" id="UP000783686">
    <property type="component" value="Unassembled WGS sequence"/>
</dbReference>
<evidence type="ECO:0000256" key="1">
    <source>
        <dbReference type="SAM" id="Phobius"/>
    </source>
</evidence>
<feature type="transmembrane region" description="Helical" evidence="1">
    <location>
        <begin position="519"/>
        <end position="539"/>
    </location>
</feature>
<reference evidence="2" key="1">
    <citation type="submission" date="2020-09" db="EMBL/GenBank/DDBJ databases">
        <authorList>
            <person name="Kikuchi T."/>
        </authorList>
    </citation>
    <scope>NUCLEOTIDE SEQUENCE</scope>
    <source>
        <strain evidence="2">SH1</strain>
    </source>
</reference>
<evidence type="ECO:0000313" key="2">
    <source>
        <dbReference type="EMBL" id="CAD5209466.1"/>
    </source>
</evidence>
<feature type="transmembrane region" description="Helical" evidence="1">
    <location>
        <begin position="474"/>
        <end position="499"/>
    </location>
</feature>
<sequence length="620" mass="69617">MGQLGKELYKELDSFEKHALAACLNKIEERKDLEQSAKCLIISRKRHLSNKKEEQDKDDSDTDKSAGWVGNFKFENDNAVTVKPRFRDLMSIGRRKKLNVTKIPRIALLRRNYIHKVRHQSRLEKLKKREKRDARWTKFGDSDNNLNDNIKVRKVASAGGLRSASDKSPVTRVADLISMLAMGNTSTDDMAKNKAVEWKENYDRLLNLKKVFEQKEQEPGAKVYSMRMYDLVLDRKTPSMTPKQSKTPQGLVQMGMTLFNQIGGEKNREMREGTNANVLSPRFAPVMPDKTKSLNMTSSPSILSFYEDNDNKNNIASIPNLLKSVGVEAKDRDVMLGALMKASGANDVVNDAMNFLDGINFFGMKDDVFEVTERVAGVYEELESSFNKRQHDYLEKDGFTFMEDDQYEQLYNNKELNLPEEAKTINNFKNRTYEEKKEALWLTVEQIASGKSQAEEPVTKNHTIAGRFSRHKRFTLISVLSPVILAPYMFAPIFGLGVLGPVILSPNIFSPLILNPSVLSPYILSPAVAMPFILSPYLLGPYILSPLVMAPFILNPYVLSPNVVNPYVLSPLVLSPLVLCPDVVSPMTLGGAVLSPSVASPAVLTETFLMATVLSPSFLS</sequence>
<dbReference type="OrthoDB" id="5917548at2759"/>
<gene>
    <name evidence="2" type="ORF">BOKJ2_LOCUS2694</name>
</gene>
<keyword evidence="3" id="KW-1185">Reference proteome</keyword>
<protein>
    <submittedName>
        <fullName evidence="2">Uncharacterized protein</fullName>
    </submittedName>
</protein>
<accession>A0A811K229</accession>
<keyword evidence="1" id="KW-0812">Transmembrane</keyword>
<evidence type="ECO:0000313" key="3">
    <source>
        <dbReference type="Proteomes" id="UP000614601"/>
    </source>
</evidence>
<name>A0A811K229_9BILA</name>
<dbReference type="Proteomes" id="UP000614601">
    <property type="component" value="Unassembled WGS sequence"/>
</dbReference>
<keyword evidence="1" id="KW-1133">Transmembrane helix</keyword>
<dbReference type="EMBL" id="CAJFDH010000002">
    <property type="protein sequence ID" value="CAD5209466.1"/>
    <property type="molecule type" value="Genomic_DNA"/>
</dbReference>
<dbReference type="InterPro" id="IPR006954">
    <property type="entry name" value="Mlt-10-like"/>
</dbReference>
<dbReference type="AlphaFoldDB" id="A0A811K229"/>
<proteinExistence type="predicted"/>
<organism evidence="2 3">
    <name type="scientific">Bursaphelenchus okinawaensis</name>
    <dbReference type="NCBI Taxonomy" id="465554"/>
    <lineage>
        <taxon>Eukaryota</taxon>
        <taxon>Metazoa</taxon>
        <taxon>Ecdysozoa</taxon>
        <taxon>Nematoda</taxon>
        <taxon>Chromadorea</taxon>
        <taxon>Rhabditida</taxon>
        <taxon>Tylenchina</taxon>
        <taxon>Tylenchomorpha</taxon>
        <taxon>Aphelenchoidea</taxon>
        <taxon>Aphelenchoididae</taxon>
        <taxon>Bursaphelenchus</taxon>
    </lineage>
</organism>
<comment type="caution">
    <text evidence="2">The sequence shown here is derived from an EMBL/GenBank/DDBJ whole genome shotgun (WGS) entry which is preliminary data.</text>
</comment>
<dbReference type="Pfam" id="PF04870">
    <property type="entry name" value="Moulting_cycle"/>
    <property type="match status" value="1"/>
</dbReference>
<keyword evidence="1" id="KW-0472">Membrane</keyword>
<dbReference type="PANTHER" id="PTHR21523:SF44">
    <property type="entry name" value="MLT-TEN (MLT-10) RELATED"/>
    <property type="match status" value="1"/>
</dbReference>
<dbReference type="PANTHER" id="PTHR21523">
    <property type="match status" value="1"/>
</dbReference>